<keyword evidence="3" id="KW-1185">Reference proteome</keyword>
<evidence type="ECO:0000313" key="3">
    <source>
        <dbReference type="Proteomes" id="UP000007431"/>
    </source>
</evidence>
<protein>
    <submittedName>
        <fullName evidence="2">Uncharacterized protein</fullName>
    </submittedName>
</protein>
<proteinExistence type="predicted"/>
<feature type="region of interest" description="Disordered" evidence="1">
    <location>
        <begin position="1"/>
        <end position="33"/>
    </location>
</feature>
<dbReference type="HOGENOM" id="CLU_1195462_0_0_1"/>
<dbReference type="KEGG" id="scm:SCHCO_01142397"/>
<feature type="compositionally biased region" description="Basic and acidic residues" evidence="1">
    <location>
        <begin position="180"/>
        <end position="192"/>
    </location>
</feature>
<accession>D8PKY2</accession>
<dbReference type="GeneID" id="9588590"/>
<feature type="compositionally biased region" description="Basic and acidic residues" evidence="1">
    <location>
        <begin position="219"/>
        <end position="232"/>
    </location>
</feature>
<dbReference type="RefSeq" id="XP_003038242.1">
    <property type="nucleotide sequence ID" value="XM_003038196.1"/>
</dbReference>
<dbReference type="EMBL" id="GL377302">
    <property type="protein sequence ID" value="EFJ03340.1"/>
    <property type="molecule type" value="Genomic_DNA"/>
</dbReference>
<feature type="region of interest" description="Disordered" evidence="1">
    <location>
        <begin position="166"/>
        <end position="232"/>
    </location>
</feature>
<dbReference type="VEuPathDB" id="FungiDB:SCHCODRAFT_01142397"/>
<organism evidence="3">
    <name type="scientific">Schizophyllum commune (strain H4-8 / FGSC 9210)</name>
    <name type="common">Split gill fungus</name>
    <dbReference type="NCBI Taxonomy" id="578458"/>
    <lineage>
        <taxon>Eukaryota</taxon>
        <taxon>Fungi</taxon>
        <taxon>Dikarya</taxon>
        <taxon>Basidiomycota</taxon>
        <taxon>Agaricomycotina</taxon>
        <taxon>Agaricomycetes</taxon>
        <taxon>Agaricomycetidae</taxon>
        <taxon>Agaricales</taxon>
        <taxon>Schizophyllaceae</taxon>
        <taxon>Schizophyllum</taxon>
    </lineage>
</organism>
<reference evidence="2 3" key="1">
    <citation type="journal article" date="2010" name="Nat. Biotechnol.">
        <title>Genome sequence of the model mushroom Schizophyllum commune.</title>
        <authorList>
            <person name="Ohm R.A."/>
            <person name="de Jong J.F."/>
            <person name="Lugones L.G."/>
            <person name="Aerts A."/>
            <person name="Kothe E."/>
            <person name="Stajich J.E."/>
            <person name="de Vries R.P."/>
            <person name="Record E."/>
            <person name="Levasseur A."/>
            <person name="Baker S.E."/>
            <person name="Bartholomew K.A."/>
            <person name="Coutinho P.M."/>
            <person name="Erdmann S."/>
            <person name="Fowler T.J."/>
            <person name="Gathman A.C."/>
            <person name="Lombard V."/>
            <person name="Henrissat B."/>
            <person name="Knabe N."/>
            <person name="Kuees U."/>
            <person name="Lilly W.W."/>
            <person name="Lindquist E."/>
            <person name="Lucas S."/>
            <person name="Magnuson J.K."/>
            <person name="Piumi F."/>
            <person name="Raudaskoski M."/>
            <person name="Salamov A."/>
            <person name="Schmutz J."/>
            <person name="Schwarze F.W.M.R."/>
            <person name="vanKuyk P.A."/>
            <person name="Horton J.S."/>
            <person name="Grigoriev I.V."/>
            <person name="Woesten H.A.B."/>
        </authorList>
    </citation>
    <scope>NUCLEOTIDE SEQUENCE [LARGE SCALE GENOMIC DNA]</scope>
    <source>
        <strain evidence="3">H4-8 / FGSC 9210</strain>
    </source>
</reference>
<dbReference type="Proteomes" id="UP000007431">
    <property type="component" value="Unassembled WGS sequence"/>
</dbReference>
<feature type="compositionally biased region" description="Basic residues" evidence="1">
    <location>
        <begin position="200"/>
        <end position="218"/>
    </location>
</feature>
<dbReference type="InParanoid" id="D8PKY2"/>
<name>D8PKY2_SCHCM</name>
<sequence length="232" mass="25432">MTCDILTGNTNTPATTSAPSPSEKRRMSDSADAPTLAPAAILLIERHVTSTIAHPARLRVVHHHRPSSLTAVPRLPPPPPLVRAYTRSTDALDLPHPVEFPHTSRPLFPPYRHISVPPSCTSPRSFLTPSTSLPFQCSPSVHLPLLIYPTRVYTDDRARWIAASARQADRHASTARSHLPPREETGRGRTEAGRPMSGTHWRRARGGKGSMARKKRGKAKGEKERGKDTKAG</sequence>
<evidence type="ECO:0000313" key="2">
    <source>
        <dbReference type="EMBL" id="EFJ03340.1"/>
    </source>
</evidence>
<feature type="compositionally biased region" description="Low complexity" evidence="1">
    <location>
        <begin position="9"/>
        <end position="21"/>
    </location>
</feature>
<dbReference type="AlphaFoldDB" id="D8PKY2"/>
<evidence type="ECO:0000256" key="1">
    <source>
        <dbReference type="SAM" id="MobiDB-lite"/>
    </source>
</evidence>
<gene>
    <name evidence="2" type="ORF">SCHCODRAFT_103222</name>
</gene>
<feature type="non-terminal residue" evidence="2">
    <location>
        <position position="232"/>
    </location>
</feature>